<dbReference type="PANTHER" id="PTHR21496:SF23">
    <property type="entry name" value="3-PHENYLPROPIONATE_CINNAMIC ACID DIOXYGENASE FERREDOXIN SUBUNIT"/>
    <property type="match status" value="1"/>
</dbReference>
<evidence type="ECO:0000256" key="3">
    <source>
        <dbReference type="ARBA" id="ARBA00023004"/>
    </source>
</evidence>
<dbReference type="PROSITE" id="PS51296">
    <property type="entry name" value="RIESKE"/>
    <property type="match status" value="1"/>
</dbReference>
<dbReference type="Pfam" id="PF00355">
    <property type="entry name" value="Rieske"/>
    <property type="match status" value="1"/>
</dbReference>
<keyword evidence="2" id="KW-0479">Metal-binding</keyword>
<keyword evidence="3" id="KW-0408">Iron</keyword>
<keyword evidence="4" id="KW-0411">Iron-sulfur</keyword>
<protein>
    <submittedName>
        <fullName evidence="6">Rieske 2Fe-2S domain-containing protein</fullName>
    </submittedName>
</protein>
<evidence type="ECO:0000256" key="4">
    <source>
        <dbReference type="ARBA" id="ARBA00023014"/>
    </source>
</evidence>
<evidence type="ECO:0000256" key="2">
    <source>
        <dbReference type="ARBA" id="ARBA00022723"/>
    </source>
</evidence>
<dbReference type="RefSeq" id="WP_269444806.1">
    <property type="nucleotide sequence ID" value="NZ_CP097463.1"/>
</dbReference>
<evidence type="ECO:0000256" key="1">
    <source>
        <dbReference type="ARBA" id="ARBA00022714"/>
    </source>
</evidence>
<reference evidence="6" key="1">
    <citation type="submission" date="2022-05" db="EMBL/GenBank/DDBJ databases">
        <title>Jatrophihabitans sp. SB3-54 whole genome sequence.</title>
        <authorList>
            <person name="Suh M.K."/>
            <person name="Eom M.K."/>
            <person name="Kim J.S."/>
            <person name="Kim H.S."/>
            <person name="Do H.E."/>
            <person name="Shin Y.K."/>
            <person name="Lee J.-S."/>
        </authorList>
    </citation>
    <scope>NUCLEOTIDE SEQUENCE</scope>
    <source>
        <strain evidence="6">SB3-54</strain>
    </source>
</reference>
<evidence type="ECO:0000313" key="7">
    <source>
        <dbReference type="Proteomes" id="UP001164693"/>
    </source>
</evidence>
<dbReference type="SUPFAM" id="SSF50022">
    <property type="entry name" value="ISP domain"/>
    <property type="match status" value="1"/>
</dbReference>
<accession>A0ABY7K0C0</accession>
<keyword evidence="1" id="KW-0001">2Fe-2S</keyword>
<feature type="domain" description="Rieske" evidence="5">
    <location>
        <begin position="5"/>
        <end position="98"/>
    </location>
</feature>
<dbReference type="EMBL" id="CP097463">
    <property type="protein sequence ID" value="WAX58257.1"/>
    <property type="molecule type" value="Genomic_DNA"/>
</dbReference>
<keyword evidence="7" id="KW-1185">Reference proteome</keyword>
<dbReference type="InterPro" id="IPR017941">
    <property type="entry name" value="Rieske_2Fe-2S"/>
</dbReference>
<dbReference type="Gene3D" id="2.102.10.10">
    <property type="entry name" value="Rieske [2Fe-2S] iron-sulphur domain"/>
    <property type="match status" value="1"/>
</dbReference>
<evidence type="ECO:0000259" key="5">
    <source>
        <dbReference type="PROSITE" id="PS51296"/>
    </source>
</evidence>
<dbReference type="Proteomes" id="UP001164693">
    <property type="component" value="Chromosome"/>
</dbReference>
<sequence>MADWLAVTELSELARRKKKQVEVNGEPVALFLIGADVFALADTCIHKQRSLSKGVLLNGCIVCPGHQWEFDPATGYEATQDRYQPSYDVRIEDGTVYVATQPRSGTETAARRAVVAGTVTP</sequence>
<evidence type="ECO:0000313" key="6">
    <source>
        <dbReference type="EMBL" id="WAX58257.1"/>
    </source>
</evidence>
<gene>
    <name evidence="6" type="ORF">M6B22_05700</name>
</gene>
<proteinExistence type="predicted"/>
<dbReference type="InterPro" id="IPR036922">
    <property type="entry name" value="Rieske_2Fe-2S_sf"/>
</dbReference>
<name>A0ABY7K0C0_9ACTN</name>
<organism evidence="6 7">
    <name type="scientific">Jatrophihabitans cynanchi</name>
    <dbReference type="NCBI Taxonomy" id="2944128"/>
    <lineage>
        <taxon>Bacteria</taxon>
        <taxon>Bacillati</taxon>
        <taxon>Actinomycetota</taxon>
        <taxon>Actinomycetes</taxon>
        <taxon>Jatrophihabitantales</taxon>
        <taxon>Jatrophihabitantaceae</taxon>
        <taxon>Jatrophihabitans</taxon>
    </lineage>
</organism>
<dbReference type="PANTHER" id="PTHR21496">
    <property type="entry name" value="FERREDOXIN-RELATED"/>
    <property type="match status" value="1"/>
</dbReference>